<protein>
    <submittedName>
        <fullName evidence="2">Uncharacterized protein</fullName>
    </submittedName>
</protein>
<organism evidence="2 3">
    <name type="scientific">Champsocephalus esox</name>
    <name type="common">pike icefish</name>
    <dbReference type="NCBI Taxonomy" id="159716"/>
    <lineage>
        <taxon>Eukaryota</taxon>
        <taxon>Metazoa</taxon>
        <taxon>Chordata</taxon>
        <taxon>Craniata</taxon>
        <taxon>Vertebrata</taxon>
        <taxon>Euteleostomi</taxon>
        <taxon>Actinopterygii</taxon>
        <taxon>Neopterygii</taxon>
        <taxon>Teleostei</taxon>
        <taxon>Neoteleostei</taxon>
        <taxon>Acanthomorphata</taxon>
        <taxon>Eupercaria</taxon>
        <taxon>Perciformes</taxon>
        <taxon>Notothenioidei</taxon>
        <taxon>Channichthyidae</taxon>
        <taxon>Champsocephalus</taxon>
    </lineage>
</organism>
<feature type="region of interest" description="Disordered" evidence="1">
    <location>
        <begin position="1"/>
        <end position="142"/>
    </location>
</feature>
<feature type="compositionally biased region" description="Low complexity" evidence="1">
    <location>
        <begin position="52"/>
        <end position="63"/>
    </location>
</feature>
<evidence type="ECO:0000313" key="3">
    <source>
        <dbReference type="Proteomes" id="UP001335648"/>
    </source>
</evidence>
<proteinExistence type="predicted"/>
<reference evidence="2 3" key="1">
    <citation type="journal article" date="2023" name="Mol. Biol. Evol.">
        <title>Genomics of Secondarily Temperate Adaptation in the Only Non-Antarctic Icefish.</title>
        <authorList>
            <person name="Rivera-Colon A.G."/>
            <person name="Rayamajhi N."/>
            <person name="Minhas B.F."/>
            <person name="Madrigal G."/>
            <person name="Bilyk K.T."/>
            <person name="Yoon V."/>
            <person name="Hune M."/>
            <person name="Gregory S."/>
            <person name="Cheng C.H.C."/>
            <person name="Catchen J.M."/>
        </authorList>
    </citation>
    <scope>NUCLEOTIDE SEQUENCE [LARGE SCALE GENOMIC DNA]</scope>
    <source>
        <strain evidence="2">JC2023a</strain>
    </source>
</reference>
<comment type="caution">
    <text evidence="2">The sequence shown here is derived from an EMBL/GenBank/DDBJ whole genome shotgun (WGS) entry which is preliminary data.</text>
</comment>
<gene>
    <name evidence="2" type="ORF">CesoFtcFv8_008321</name>
</gene>
<dbReference type="Proteomes" id="UP001335648">
    <property type="component" value="Unassembled WGS sequence"/>
</dbReference>
<keyword evidence="3" id="KW-1185">Reference proteome</keyword>
<dbReference type="AlphaFoldDB" id="A0AAN8C8A8"/>
<feature type="compositionally biased region" description="Polar residues" evidence="1">
    <location>
        <begin position="131"/>
        <end position="142"/>
    </location>
</feature>
<feature type="compositionally biased region" description="Basic and acidic residues" evidence="1">
    <location>
        <begin position="107"/>
        <end position="120"/>
    </location>
</feature>
<name>A0AAN8C8A8_9TELE</name>
<accession>A0AAN8C8A8</accession>
<sequence length="142" mass="14988">MKKKNPARVGSGGAATEHWGRQHHHHHQFWLAKSNGGGVLELASSPPAGNRAPSPAKSISSIATKNQREAPTSPAPPALSLKLCCSSLDPPGGRELTRSGSGGGVFPHRETKEKPDDRRAFFPLLSPGSRAFSQPSGVSRAR</sequence>
<evidence type="ECO:0000256" key="1">
    <source>
        <dbReference type="SAM" id="MobiDB-lite"/>
    </source>
</evidence>
<evidence type="ECO:0000313" key="2">
    <source>
        <dbReference type="EMBL" id="KAK5898775.1"/>
    </source>
</evidence>
<dbReference type="EMBL" id="JAULUE010002052">
    <property type="protein sequence ID" value="KAK5898775.1"/>
    <property type="molecule type" value="Genomic_DNA"/>
</dbReference>